<dbReference type="STRING" id="1268072.PSAB_19640"/>
<keyword evidence="3" id="KW-0732">Signal</keyword>
<keyword evidence="5" id="KW-1185">Reference proteome</keyword>
<feature type="compositionally biased region" description="Low complexity" evidence="1">
    <location>
        <begin position="691"/>
        <end position="700"/>
    </location>
</feature>
<evidence type="ECO:0000256" key="2">
    <source>
        <dbReference type="SAM" id="Phobius"/>
    </source>
</evidence>
<dbReference type="RefSeq" id="WP_025336292.1">
    <property type="nucleotide sequence ID" value="NZ_CP004078.1"/>
</dbReference>
<gene>
    <name evidence="4" type="ORF">PSAB_19640</name>
</gene>
<evidence type="ECO:0000313" key="4">
    <source>
        <dbReference type="EMBL" id="AHV98821.1"/>
    </source>
</evidence>
<dbReference type="OrthoDB" id="1808737at2"/>
<accession>X4ZH60</accession>
<proteinExistence type="predicted"/>
<dbReference type="KEGG" id="psab:PSAB_19640"/>
<keyword evidence="2" id="KW-0472">Membrane</keyword>
<sequence length="767" mass="85069">MNLKKHCRKICCNRCIPVFLIVMVLFALNPYPGIVSGEDAGVAKLQVQVGERKVLEQAAVPEQNENLNTVHNQYSTMTENGERKTILGEGIILSDYLKALGINLEEVEDIYLYWKEGAPAAFTGKELLETKRYHYTDQLKTEQDTSIAESGTVTEQTYNPSAGIEVPPMLALRSAVLNEPEENGDALDSTSGLRLCYGQQNPDEISSAMLKGNIQKIIVILKEDSTYGQKEPLPTEPDFKISIRVGTDDIKREIPFSFQQLEQFEKERQYYTSINEKGEPETTLAEGIPIIKLIESAGVDFNDVKNLRFFYADGLDSSFTKTFLFDRKRYSYPELVSGDLDDGEGRMIDKSKESQEVMPMLALRYAERTDKSLQGWDAISNKEGIKICYGQMKISDVVSPMYGYSINRMEIVVTSKINETEQAKTKTIDDNDVFGPAVSEETGDRLDELPTTLAFNVGYFGLEYLPRKIFSLEEIKSLPRVTQAYTAVDSSGKVVMETAVGVRLKDLLAAAGIDRNSVDKITFTFTENREKKRLSFSRGFLLDTPRYFYPNLPLRWNGSGPTAGAAVDALQVDTIIAFRDLQQQGATAPDFYKVNGYNRFKLIFGQTNTRSETVSRHVKWIDSVEIQLLGSPPDEKGNSVQNASLIGAKSKGTPSQQSQIPDKKLSSEATKETKATKDTEETKATKEPEAMEATAATEATGSSEVSQESLPESSNAKGVHIYEVNGMTEAQIPVARDHNAAVLFIAIGGLVLGGAGNRFKKYKGERG</sequence>
<dbReference type="HOGENOM" id="CLU_364028_0_0_9"/>
<organism evidence="4 5">
    <name type="scientific">Paenibacillus sabinae T27</name>
    <dbReference type="NCBI Taxonomy" id="1268072"/>
    <lineage>
        <taxon>Bacteria</taxon>
        <taxon>Bacillati</taxon>
        <taxon>Bacillota</taxon>
        <taxon>Bacilli</taxon>
        <taxon>Bacillales</taxon>
        <taxon>Paenibacillaceae</taxon>
        <taxon>Paenibacillus</taxon>
    </lineage>
</organism>
<feature type="compositionally biased region" description="Polar residues" evidence="1">
    <location>
        <begin position="701"/>
        <end position="714"/>
    </location>
</feature>
<dbReference type="AlphaFoldDB" id="X4ZH60"/>
<reference evidence="4 5" key="1">
    <citation type="journal article" date="2014" name="PLoS Genet.">
        <title>Comparative Genomic Analysis of N2-Fixing and Non-N2-Fixing Paenibacillus spp.: Organization, Evolution and Expression of the Nitrogen Fixation Genes.</title>
        <authorList>
            <person name="Xie J.B."/>
            <person name="Du Z."/>
            <person name="Bai L."/>
            <person name="Tian C."/>
            <person name="Zhang Y."/>
            <person name="Xie J.Y."/>
            <person name="Wang T."/>
            <person name="Liu X."/>
            <person name="Chen X."/>
            <person name="Cheng Q."/>
            <person name="Chen S."/>
            <person name="Li J."/>
        </authorList>
    </citation>
    <scope>NUCLEOTIDE SEQUENCE [LARGE SCALE GENOMIC DNA]</scope>
    <source>
        <strain evidence="4 5">T27</strain>
    </source>
</reference>
<name>X4ZH60_9BACL</name>
<dbReference type="PATRIC" id="fig|1268072.3.peg.4049"/>
<feature type="signal peptide" evidence="3">
    <location>
        <begin position="1"/>
        <end position="27"/>
    </location>
</feature>
<evidence type="ECO:0000313" key="5">
    <source>
        <dbReference type="Proteomes" id="UP000019772"/>
    </source>
</evidence>
<dbReference type="Proteomes" id="UP000019772">
    <property type="component" value="Chromosome"/>
</dbReference>
<protein>
    <submittedName>
        <fullName evidence="4">Uncharacterized protein</fullName>
    </submittedName>
</protein>
<feature type="transmembrane region" description="Helical" evidence="2">
    <location>
        <begin position="740"/>
        <end position="759"/>
    </location>
</feature>
<dbReference type="eggNOG" id="COG5492">
    <property type="taxonomic scope" value="Bacteria"/>
</dbReference>
<feature type="compositionally biased region" description="Basic and acidic residues" evidence="1">
    <location>
        <begin position="661"/>
        <end position="689"/>
    </location>
</feature>
<feature type="chain" id="PRO_5038762248" evidence="3">
    <location>
        <begin position="28"/>
        <end position="767"/>
    </location>
</feature>
<keyword evidence="2" id="KW-0812">Transmembrane</keyword>
<feature type="region of interest" description="Disordered" evidence="1">
    <location>
        <begin position="647"/>
        <end position="714"/>
    </location>
</feature>
<evidence type="ECO:0000256" key="1">
    <source>
        <dbReference type="SAM" id="MobiDB-lite"/>
    </source>
</evidence>
<evidence type="ECO:0000256" key="3">
    <source>
        <dbReference type="SAM" id="SignalP"/>
    </source>
</evidence>
<keyword evidence="2" id="KW-1133">Transmembrane helix</keyword>
<dbReference type="EMBL" id="CP004078">
    <property type="protein sequence ID" value="AHV98821.1"/>
    <property type="molecule type" value="Genomic_DNA"/>
</dbReference>